<accession>A0A158KVA4</accession>
<keyword evidence="1" id="KW-0812">Transmembrane</keyword>
<keyword evidence="1" id="KW-0472">Membrane</keyword>
<name>A0A158KVA4_9BURK</name>
<reference evidence="2" key="1">
    <citation type="submission" date="2016-01" db="EMBL/GenBank/DDBJ databases">
        <authorList>
            <person name="Peeters C."/>
        </authorList>
    </citation>
    <scope>NUCLEOTIDE SEQUENCE [LARGE SCALE GENOMIC DNA]</scope>
    <source>
        <strain evidence="2">LMG 29317</strain>
    </source>
</reference>
<proteinExistence type="predicted"/>
<comment type="caution">
    <text evidence="2">The sequence shown here is derived from an EMBL/GenBank/DDBJ whole genome shotgun (WGS) entry which is preliminary data.</text>
</comment>
<dbReference type="EMBL" id="FCOM02000054">
    <property type="protein sequence ID" value="SAL84653.1"/>
    <property type="molecule type" value="Genomic_DNA"/>
</dbReference>
<feature type="transmembrane region" description="Helical" evidence="1">
    <location>
        <begin position="47"/>
        <end position="70"/>
    </location>
</feature>
<organism evidence="2 3">
    <name type="scientific">Caballeronia arvi</name>
    <dbReference type="NCBI Taxonomy" id="1777135"/>
    <lineage>
        <taxon>Bacteria</taxon>
        <taxon>Pseudomonadati</taxon>
        <taxon>Pseudomonadota</taxon>
        <taxon>Betaproteobacteria</taxon>
        <taxon>Burkholderiales</taxon>
        <taxon>Burkholderiaceae</taxon>
        <taxon>Caballeronia</taxon>
    </lineage>
</organism>
<dbReference type="RefSeq" id="WP_061151210.1">
    <property type="nucleotide sequence ID" value="NZ_FCOM02000054.1"/>
</dbReference>
<dbReference type="AlphaFoldDB" id="A0A158KVA4"/>
<dbReference type="Proteomes" id="UP000055019">
    <property type="component" value="Unassembled WGS sequence"/>
</dbReference>
<dbReference type="OrthoDB" id="9133078at2"/>
<gene>
    <name evidence="2" type="ORF">AWB74_07010</name>
</gene>
<evidence type="ECO:0000313" key="3">
    <source>
        <dbReference type="Proteomes" id="UP000055019"/>
    </source>
</evidence>
<keyword evidence="3" id="KW-1185">Reference proteome</keyword>
<sequence length="78" mass="9082">MYAKFMALPFVTRRVLIAIALFFLTFISVHLPKNGFSETLCIGSLFALLWAVGILVPVLKITFFVLRWVLRYHVLFKY</sequence>
<evidence type="ECO:0000256" key="1">
    <source>
        <dbReference type="SAM" id="Phobius"/>
    </source>
</evidence>
<protein>
    <submittedName>
        <fullName evidence="2">Uncharacterized protein</fullName>
    </submittedName>
</protein>
<keyword evidence="1" id="KW-1133">Transmembrane helix</keyword>
<evidence type="ECO:0000313" key="2">
    <source>
        <dbReference type="EMBL" id="SAL84653.1"/>
    </source>
</evidence>